<dbReference type="AlphaFoldDB" id="A0A1Y2I3C1"/>
<dbReference type="GO" id="GO:0032044">
    <property type="term" value="C:DSIF complex"/>
    <property type="evidence" value="ECO:0007669"/>
    <property type="project" value="TreeGrafter"/>
</dbReference>
<dbReference type="Proteomes" id="UP000193411">
    <property type="component" value="Unassembled WGS sequence"/>
</dbReference>
<evidence type="ECO:0000256" key="6">
    <source>
        <dbReference type="PIRNR" id="PIRNR025023"/>
    </source>
</evidence>
<keyword evidence="9" id="KW-1185">Reference proteome</keyword>
<proteinExistence type="inferred from homology"/>
<dbReference type="STRING" id="765915.A0A1Y2I3C1"/>
<dbReference type="GO" id="GO:0000993">
    <property type="term" value="F:RNA polymerase II complex binding"/>
    <property type="evidence" value="ECO:0007669"/>
    <property type="project" value="TreeGrafter"/>
</dbReference>
<dbReference type="GO" id="GO:0003746">
    <property type="term" value="F:translation elongation factor activity"/>
    <property type="evidence" value="ECO:0007669"/>
    <property type="project" value="UniProtKB-KW"/>
</dbReference>
<gene>
    <name evidence="8" type="ORF">BCR44DRAFT_1385718</name>
</gene>
<reference evidence="8 9" key="1">
    <citation type="submission" date="2016-07" db="EMBL/GenBank/DDBJ databases">
        <title>Pervasive Adenine N6-methylation of Active Genes in Fungi.</title>
        <authorList>
            <consortium name="DOE Joint Genome Institute"/>
            <person name="Mondo S.J."/>
            <person name="Dannebaum R.O."/>
            <person name="Kuo R.C."/>
            <person name="Labutti K."/>
            <person name="Haridas S."/>
            <person name="Kuo A."/>
            <person name="Salamov A."/>
            <person name="Ahrendt S.R."/>
            <person name="Lipzen A."/>
            <person name="Sullivan W."/>
            <person name="Andreopoulos W.B."/>
            <person name="Clum A."/>
            <person name="Lindquist E."/>
            <person name="Daum C."/>
            <person name="Ramamoorthy G.K."/>
            <person name="Gryganskyi A."/>
            <person name="Culley D."/>
            <person name="Magnuson J.K."/>
            <person name="James T.Y."/>
            <person name="O'Malley M.A."/>
            <person name="Stajich J.E."/>
            <person name="Spatafora J.W."/>
            <person name="Visel A."/>
            <person name="Grigoriev I.V."/>
        </authorList>
    </citation>
    <scope>NUCLEOTIDE SEQUENCE [LARGE SCALE GENOMIC DNA]</scope>
    <source>
        <strain evidence="8 9">PL171</strain>
    </source>
</reference>
<feature type="domain" description="Spt4/RpoE2 zinc finger" evidence="7">
    <location>
        <begin position="12"/>
        <end position="89"/>
    </location>
</feature>
<evidence type="ECO:0000256" key="2">
    <source>
        <dbReference type="ARBA" id="ARBA00010464"/>
    </source>
</evidence>
<comment type="subcellular location">
    <subcellularLocation>
        <location evidence="1 6">Nucleus</location>
    </subcellularLocation>
</comment>
<dbReference type="Gene3D" id="3.30.40.210">
    <property type="match status" value="1"/>
</dbReference>
<accession>A0A1Y2I3C1</accession>
<dbReference type="InterPro" id="IPR022800">
    <property type="entry name" value="Spt4/RpoE2_Znf"/>
</dbReference>
<dbReference type="InterPro" id="IPR038510">
    <property type="entry name" value="Spt4_sf"/>
</dbReference>
<dbReference type="Pfam" id="PF06093">
    <property type="entry name" value="Spt4"/>
    <property type="match status" value="1"/>
</dbReference>
<dbReference type="InterPro" id="IPR009287">
    <property type="entry name" value="Spt4"/>
</dbReference>
<comment type="function">
    <text evidence="6">The SPT4-SPT5 complex mediates both activation and inhibition of transcription elongation, and plays a role in pre-mRNA processing. This complex seems to be important for the stability of the RNA polymerase II elongation machinery on the chromatin template but not for the inherent ability of this machinery to translocate down the gene.</text>
</comment>
<keyword evidence="8" id="KW-0251">Elongation factor</keyword>
<dbReference type="InterPro" id="IPR029040">
    <property type="entry name" value="RPABC4/Spt4"/>
</dbReference>
<comment type="similarity">
    <text evidence="2 6">Belongs to the SPT4 family.</text>
</comment>
<evidence type="ECO:0000256" key="4">
    <source>
        <dbReference type="ARBA" id="ARBA00023163"/>
    </source>
</evidence>
<dbReference type="OrthoDB" id="248751at2759"/>
<dbReference type="PANTHER" id="PTHR12882">
    <property type="entry name" value="SUPPRESSOR OF TY 4"/>
    <property type="match status" value="1"/>
</dbReference>
<evidence type="ECO:0000256" key="1">
    <source>
        <dbReference type="ARBA" id="ARBA00004123"/>
    </source>
</evidence>
<keyword evidence="8" id="KW-0648">Protein biosynthesis</keyword>
<comment type="caution">
    <text evidence="8">The sequence shown here is derived from an EMBL/GenBank/DDBJ whole genome shotgun (WGS) entry which is preliminary data.</text>
</comment>
<sequence length="122" mass="13739">MEPQIPKDKRNLRACLLCSLVKNASQFRRDGCDNCEEILQLRGRPERLEECTTSAFEGTIAMMNPRRSWVGKWQRINPYLPGLYAIKVSGRLPDDVIEVLERSGANTAHAMAPRPPINVSAC</sequence>
<dbReference type="SUPFAM" id="SSF63393">
    <property type="entry name" value="RNA polymerase subunits"/>
    <property type="match status" value="1"/>
</dbReference>
<protein>
    <recommendedName>
        <fullName evidence="3 6">Transcription elongation factor SPT4</fullName>
    </recommendedName>
</protein>
<evidence type="ECO:0000313" key="8">
    <source>
        <dbReference type="EMBL" id="ORZ41365.1"/>
    </source>
</evidence>
<evidence type="ECO:0000256" key="5">
    <source>
        <dbReference type="ARBA" id="ARBA00023242"/>
    </source>
</evidence>
<keyword evidence="4 6" id="KW-0804">Transcription</keyword>
<keyword evidence="5 6" id="KW-0539">Nucleus</keyword>
<evidence type="ECO:0000256" key="3">
    <source>
        <dbReference type="ARBA" id="ARBA00020182"/>
    </source>
</evidence>
<dbReference type="GO" id="GO:0008270">
    <property type="term" value="F:zinc ion binding"/>
    <property type="evidence" value="ECO:0007669"/>
    <property type="project" value="InterPro"/>
</dbReference>
<evidence type="ECO:0000259" key="7">
    <source>
        <dbReference type="SMART" id="SM01389"/>
    </source>
</evidence>
<dbReference type="GO" id="GO:0006355">
    <property type="term" value="P:regulation of DNA-templated transcription"/>
    <property type="evidence" value="ECO:0007669"/>
    <property type="project" value="InterPro"/>
</dbReference>
<organism evidence="8 9">
    <name type="scientific">Catenaria anguillulae PL171</name>
    <dbReference type="NCBI Taxonomy" id="765915"/>
    <lineage>
        <taxon>Eukaryota</taxon>
        <taxon>Fungi</taxon>
        <taxon>Fungi incertae sedis</taxon>
        <taxon>Blastocladiomycota</taxon>
        <taxon>Blastocladiomycetes</taxon>
        <taxon>Blastocladiales</taxon>
        <taxon>Catenariaceae</taxon>
        <taxon>Catenaria</taxon>
    </lineage>
</organism>
<dbReference type="CDD" id="cd07973">
    <property type="entry name" value="Spt4"/>
    <property type="match status" value="1"/>
</dbReference>
<dbReference type="EMBL" id="MCFL01000001">
    <property type="protein sequence ID" value="ORZ41365.1"/>
    <property type="molecule type" value="Genomic_DNA"/>
</dbReference>
<dbReference type="GO" id="GO:0140673">
    <property type="term" value="P:transcription elongation-coupled chromatin remodeling"/>
    <property type="evidence" value="ECO:0007669"/>
    <property type="project" value="InterPro"/>
</dbReference>
<dbReference type="SMART" id="SM01389">
    <property type="entry name" value="Spt4"/>
    <property type="match status" value="1"/>
</dbReference>
<name>A0A1Y2I3C1_9FUNG</name>
<dbReference type="PANTHER" id="PTHR12882:SF1">
    <property type="entry name" value="TRANSCRIPTION ELONGATION FACTOR SPT4"/>
    <property type="match status" value="1"/>
</dbReference>
<dbReference type="PIRSF" id="PIRSF025023">
    <property type="entry name" value="Spt4"/>
    <property type="match status" value="1"/>
</dbReference>
<evidence type="ECO:0000313" key="9">
    <source>
        <dbReference type="Proteomes" id="UP000193411"/>
    </source>
</evidence>